<accession>A0A485LER1</accession>
<keyword evidence="5" id="KW-1185">Reference proteome</keyword>
<feature type="region of interest" description="Disordered" evidence="1">
    <location>
        <begin position="1"/>
        <end position="20"/>
    </location>
</feature>
<dbReference type="OrthoDB" id="155409at2759"/>
<dbReference type="PANTHER" id="PTHR47169:SF2">
    <property type="entry name" value="OS01G0541250 PROTEIN"/>
    <property type="match status" value="1"/>
</dbReference>
<dbReference type="Gene3D" id="3.30.420.10">
    <property type="entry name" value="Ribonuclease H-like superfamily/Ribonuclease H"/>
    <property type="match status" value="1"/>
</dbReference>
<evidence type="ECO:0000313" key="3">
    <source>
        <dbReference type="EMBL" id="KAF0688551.1"/>
    </source>
</evidence>
<dbReference type="EMBL" id="CAADRA010006739">
    <property type="protein sequence ID" value="VFT96539.1"/>
    <property type="molecule type" value="Genomic_DNA"/>
</dbReference>
<protein>
    <submittedName>
        <fullName evidence="4">Aste57867_19841 protein</fullName>
    </submittedName>
</protein>
<dbReference type="Pfam" id="PF24964">
    <property type="entry name" value="DUF7769"/>
    <property type="match status" value="1"/>
</dbReference>
<name>A0A485LER1_9STRA</name>
<evidence type="ECO:0000313" key="5">
    <source>
        <dbReference type="Proteomes" id="UP000332933"/>
    </source>
</evidence>
<dbReference type="InterPro" id="IPR036397">
    <property type="entry name" value="RNaseH_sf"/>
</dbReference>
<reference evidence="4 5" key="1">
    <citation type="submission" date="2019-03" db="EMBL/GenBank/DDBJ databases">
        <authorList>
            <person name="Gaulin E."/>
            <person name="Dumas B."/>
        </authorList>
    </citation>
    <scope>NUCLEOTIDE SEQUENCE [LARGE SCALE GENOMIC DNA]</scope>
    <source>
        <strain evidence="4">CBS 568.67</strain>
    </source>
</reference>
<dbReference type="AlphaFoldDB" id="A0A485LER1"/>
<feature type="compositionally biased region" description="Low complexity" evidence="1">
    <location>
        <begin position="1"/>
        <end position="15"/>
    </location>
</feature>
<sequence length="445" mass="49755">MPSASRATVTSSAVSPRRPRNLSDVDRRMIYERLLEISVDGKLPRGAFVKTALDMGCHARTISRLWDQARASIAAGSAVADTAAKMKGNCGPKVKRQPSEIEAAIKAVAHHDRQTLRSTAFHSKIPKTIIIRHMAKEKTLKGRSNRVKPLLTDDNKKARLKFAFNFLRSGLCGSHFFENMYNYVHVDEKWFFITQVNRKFYVYEDETVALRAVKSKRFITKVMFLAAVARPRHDAHRNRHFDGKIGIWPFVEQTVALRKSKNRPKGAIVTTPQSVDGVVYNNIIMNKVAPAIQERFPKGGRPGGIFVQQDNACPHKTMTTDSLMSHGVSGISMANQPANSPDFNVLDLGFFNAIQSLQQKKQSKSIDELISVVEEAYYELPSETLGKTFVTLQKVMELAMHDGGGNNYKLPHMRKDANIKDMALYNVKCSPATYASASSQINSRS</sequence>
<dbReference type="Proteomes" id="UP000332933">
    <property type="component" value="Unassembled WGS sequence"/>
</dbReference>
<organism evidence="4 5">
    <name type="scientific">Aphanomyces stellatus</name>
    <dbReference type="NCBI Taxonomy" id="120398"/>
    <lineage>
        <taxon>Eukaryota</taxon>
        <taxon>Sar</taxon>
        <taxon>Stramenopiles</taxon>
        <taxon>Oomycota</taxon>
        <taxon>Saprolegniomycetes</taxon>
        <taxon>Saprolegniales</taxon>
        <taxon>Verrucalvaceae</taxon>
        <taxon>Aphanomyces</taxon>
    </lineage>
</organism>
<evidence type="ECO:0000256" key="1">
    <source>
        <dbReference type="SAM" id="MobiDB-lite"/>
    </source>
</evidence>
<dbReference type="GO" id="GO:0003676">
    <property type="term" value="F:nucleic acid binding"/>
    <property type="evidence" value="ECO:0007669"/>
    <property type="project" value="InterPro"/>
</dbReference>
<dbReference type="InterPro" id="IPR056671">
    <property type="entry name" value="DUF7769"/>
</dbReference>
<evidence type="ECO:0000313" key="4">
    <source>
        <dbReference type="EMBL" id="VFT96539.1"/>
    </source>
</evidence>
<proteinExistence type="predicted"/>
<dbReference type="PANTHER" id="PTHR47169">
    <property type="entry name" value="OS01G0541250 PROTEIN"/>
    <property type="match status" value="1"/>
</dbReference>
<feature type="domain" description="DUF7769" evidence="2">
    <location>
        <begin position="22"/>
        <end position="76"/>
    </location>
</feature>
<reference evidence="3" key="2">
    <citation type="submission" date="2019-06" db="EMBL/GenBank/DDBJ databases">
        <title>Genomics analysis of Aphanomyces spp. identifies a new class of oomycete effector associated with host adaptation.</title>
        <authorList>
            <person name="Gaulin E."/>
        </authorList>
    </citation>
    <scope>NUCLEOTIDE SEQUENCE</scope>
    <source>
        <strain evidence="3">CBS 578.67</strain>
    </source>
</reference>
<gene>
    <name evidence="4" type="primary">Aste57867_19841</name>
    <name evidence="3" type="ORF">As57867_019776</name>
    <name evidence="4" type="ORF">ASTE57867_19841</name>
</gene>
<evidence type="ECO:0000259" key="2">
    <source>
        <dbReference type="Pfam" id="PF24964"/>
    </source>
</evidence>
<dbReference type="EMBL" id="VJMH01006716">
    <property type="protein sequence ID" value="KAF0688551.1"/>
    <property type="molecule type" value="Genomic_DNA"/>
</dbReference>